<evidence type="ECO:0000313" key="3">
    <source>
        <dbReference type="Proteomes" id="UP000778951"/>
    </source>
</evidence>
<evidence type="ECO:0000313" key="2">
    <source>
        <dbReference type="EMBL" id="NIZ70003.1"/>
    </source>
</evidence>
<feature type="transmembrane region" description="Helical" evidence="1">
    <location>
        <begin position="247"/>
        <end position="265"/>
    </location>
</feature>
<comment type="caution">
    <text evidence="2">The sequence shown here is derived from an EMBL/GenBank/DDBJ whole genome shotgun (WGS) entry which is preliminary data.</text>
</comment>
<gene>
    <name evidence="2" type="ORF">HCT48_07260</name>
</gene>
<feature type="transmembrane region" description="Helical" evidence="1">
    <location>
        <begin position="158"/>
        <end position="182"/>
    </location>
</feature>
<dbReference type="EMBL" id="JAATLM010000001">
    <property type="protein sequence ID" value="NIZ70003.1"/>
    <property type="molecule type" value="Genomic_DNA"/>
</dbReference>
<feature type="transmembrane region" description="Helical" evidence="1">
    <location>
        <begin position="129"/>
        <end position="151"/>
    </location>
</feature>
<protein>
    <submittedName>
        <fullName evidence="2">Uncharacterized protein</fullName>
    </submittedName>
</protein>
<reference evidence="2" key="1">
    <citation type="submission" date="2020-03" db="EMBL/GenBank/DDBJ databases">
        <title>Spirochaetal bacteria isolated from arthropods constitute a novel genus Entomospira genus novum within the order Spirochaetales.</title>
        <authorList>
            <person name="Grana-Miraglia L."/>
            <person name="Sikutova S."/>
            <person name="Fingerle V."/>
            <person name="Sing A."/>
            <person name="Castillo-Ramirez S."/>
            <person name="Margos G."/>
            <person name="Rudolf I."/>
        </authorList>
    </citation>
    <scope>NUCLEOTIDE SEQUENCE</scope>
    <source>
        <strain evidence="2">BR149</strain>
    </source>
</reference>
<name>A0A968GH57_9SPIO</name>
<feature type="transmembrane region" description="Helical" evidence="1">
    <location>
        <begin position="46"/>
        <end position="68"/>
    </location>
</feature>
<keyword evidence="1" id="KW-1133">Transmembrane helix</keyword>
<keyword evidence="1" id="KW-0812">Transmembrane</keyword>
<organism evidence="2 3">
    <name type="scientific">Entomospira culicis</name>
    <dbReference type="NCBI Taxonomy" id="2719989"/>
    <lineage>
        <taxon>Bacteria</taxon>
        <taxon>Pseudomonadati</taxon>
        <taxon>Spirochaetota</taxon>
        <taxon>Spirochaetia</taxon>
        <taxon>Spirochaetales</taxon>
        <taxon>Spirochaetaceae</taxon>
        <taxon>Entomospira</taxon>
    </lineage>
</organism>
<keyword evidence="3" id="KW-1185">Reference proteome</keyword>
<dbReference type="Proteomes" id="UP000778951">
    <property type="component" value="Unassembled WGS sequence"/>
</dbReference>
<dbReference type="RefSeq" id="WP_167696070.1">
    <property type="nucleotide sequence ID" value="NZ_CP118181.1"/>
</dbReference>
<proteinExistence type="predicted"/>
<evidence type="ECO:0000256" key="1">
    <source>
        <dbReference type="SAM" id="Phobius"/>
    </source>
</evidence>
<feature type="transmembrane region" description="Helical" evidence="1">
    <location>
        <begin position="20"/>
        <end position="40"/>
    </location>
</feature>
<keyword evidence="1" id="KW-0472">Membrane</keyword>
<feature type="transmembrane region" description="Helical" evidence="1">
    <location>
        <begin position="677"/>
        <end position="698"/>
    </location>
</feature>
<feature type="transmembrane region" description="Helical" evidence="1">
    <location>
        <begin position="97"/>
        <end position="123"/>
    </location>
</feature>
<sequence>MFKGLLGLEMTRLLRRRHSFWWQFLLLGLALSIYLLLYQFPIHLASAPLVFGTIVSGLTLWVLPLFVISEVQIGRYGVDSVWLGLPIRPRYWLVARLVAWLGLHISTLLLWMLIFMVGSYWYFFDIGLVVGGILELLLATSWTLLVSFAIGSWIRSSWLALITIYLMQLFFVGGGLLSAFLWDRLPALAMGVEFFSYGYRVRNLRLGIFSLADAIFWSMVLGIWWLTLIYRVESIANYCWEVSRKDGFKALGVLIVGSFLLFLPIERDITQRQMHQPSPAFRQEAKRLKDPLIVQRVRTDALAWLGQERWLMRRLYAYQRVNKHLHVEKLSIQSPEGARMGFRAVAELGGADQYAGLLMHYRDLVVREPKLRDGRLLDEAMTIAVRRLTRQTPKRLLLILDQDQHAEDFSLLSTMLAREFDIEWLTAENRRWLAHLEVDGYLVLGGNDLTTEDLAILDAERAKGKGLWINTMGVRLSTHPGYPIERLSPSPLHRYLGDKGLSVGRNLLLDPDGYLLESGAGLANYPLWLSGRRSRLRSPLVDGLTGIAPLMSVALTPHSDRWEPLVVSSALVKEQVGELEFNIFQLWSGDWRGDADVRWLASIEQRDNKMGTLVVVGSTTWLSNMMEDAGTVHNLEQAKALARYIVGDEALLDAQLRLLPTSTMKRPFAGREMRERYYGALLVLGFGWVMGNVFWWMLARRVRRRRG</sequence>
<accession>A0A968GH57</accession>
<dbReference type="AlphaFoldDB" id="A0A968GH57"/>
<feature type="transmembrane region" description="Helical" evidence="1">
    <location>
        <begin position="206"/>
        <end position="226"/>
    </location>
</feature>